<comment type="caution">
    <text evidence="2">The sequence shown here is derived from an EMBL/GenBank/DDBJ whole genome shotgun (WGS) entry which is preliminary data.</text>
</comment>
<organism evidence="2 3">
    <name type="scientific">Allacma fusca</name>
    <dbReference type="NCBI Taxonomy" id="39272"/>
    <lineage>
        <taxon>Eukaryota</taxon>
        <taxon>Metazoa</taxon>
        <taxon>Ecdysozoa</taxon>
        <taxon>Arthropoda</taxon>
        <taxon>Hexapoda</taxon>
        <taxon>Collembola</taxon>
        <taxon>Symphypleona</taxon>
        <taxon>Sminthuridae</taxon>
        <taxon>Allacma</taxon>
    </lineage>
</organism>
<keyword evidence="1" id="KW-1133">Transmembrane helix</keyword>
<feature type="transmembrane region" description="Helical" evidence="1">
    <location>
        <begin position="57"/>
        <end position="80"/>
    </location>
</feature>
<feature type="transmembrane region" description="Helical" evidence="1">
    <location>
        <begin position="12"/>
        <end position="37"/>
    </location>
</feature>
<dbReference type="Proteomes" id="UP000708208">
    <property type="component" value="Unassembled WGS sequence"/>
</dbReference>
<gene>
    <name evidence="2" type="ORF">AFUS01_LOCUS45275</name>
</gene>
<reference evidence="2" key="1">
    <citation type="submission" date="2021-06" db="EMBL/GenBank/DDBJ databases">
        <authorList>
            <person name="Hodson N. C."/>
            <person name="Mongue J. A."/>
            <person name="Jaron S. K."/>
        </authorList>
    </citation>
    <scope>NUCLEOTIDE SEQUENCE</scope>
</reference>
<name>A0A8J2Q0T2_9HEXA</name>
<evidence type="ECO:0000313" key="2">
    <source>
        <dbReference type="EMBL" id="CAG7835977.1"/>
    </source>
</evidence>
<evidence type="ECO:0000256" key="1">
    <source>
        <dbReference type="SAM" id="Phobius"/>
    </source>
</evidence>
<feature type="transmembrane region" description="Helical" evidence="1">
    <location>
        <begin position="101"/>
        <end position="122"/>
    </location>
</feature>
<protein>
    <submittedName>
        <fullName evidence="2">Uncharacterized protein</fullName>
    </submittedName>
</protein>
<proteinExistence type="predicted"/>
<keyword evidence="3" id="KW-1185">Reference proteome</keyword>
<keyword evidence="1" id="KW-0472">Membrane</keyword>
<dbReference type="AlphaFoldDB" id="A0A8J2Q0T2"/>
<accession>A0A8J2Q0T2</accession>
<sequence length="132" mass="14699">MWDLDRLVKIVAWIYIVANTIFTILLMLAVAALSKVFGNNETIGDSHSTGLTLVDTAGTILFIILIFQIFLCFIGIDMGVILLRRGMDVLLERDSNLLKGWIVQTMVFLILILVGAPIAAFFQYSVTQSRTC</sequence>
<keyword evidence="1" id="KW-0812">Transmembrane</keyword>
<dbReference type="EMBL" id="CAJVCH010570827">
    <property type="protein sequence ID" value="CAG7835977.1"/>
    <property type="molecule type" value="Genomic_DNA"/>
</dbReference>
<evidence type="ECO:0000313" key="3">
    <source>
        <dbReference type="Proteomes" id="UP000708208"/>
    </source>
</evidence>